<reference evidence="1 2" key="1">
    <citation type="journal article" date="2018" name="BMC Genomics">
        <title>Genomic comparison of Trypanosoma conorhini and Trypanosoma rangeli to Trypanosoma cruzi strains of high and low virulence.</title>
        <authorList>
            <person name="Bradwell K.R."/>
            <person name="Koparde V.N."/>
            <person name="Matveyev A.V."/>
            <person name="Serrano M.G."/>
            <person name="Alves J.M."/>
            <person name="Parikh H."/>
            <person name="Huang B."/>
            <person name="Lee V."/>
            <person name="Espinosa-Alvarez O."/>
            <person name="Ortiz P.A."/>
            <person name="Costa-Martins A.G."/>
            <person name="Teixeira M.M."/>
            <person name="Buck G.A."/>
        </authorList>
    </citation>
    <scope>NUCLEOTIDE SEQUENCE [LARGE SCALE GENOMIC DNA]</scope>
    <source>
        <strain evidence="1 2">025E</strain>
    </source>
</reference>
<dbReference type="GeneID" id="40320133"/>
<organism evidence="1 2">
    <name type="scientific">Trypanosoma conorhini</name>
    <dbReference type="NCBI Taxonomy" id="83891"/>
    <lineage>
        <taxon>Eukaryota</taxon>
        <taxon>Discoba</taxon>
        <taxon>Euglenozoa</taxon>
        <taxon>Kinetoplastea</taxon>
        <taxon>Metakinetoplastina</taxon>
        <taxon>Trypanosomatida</taxon>
        <taxon>Trypanosomatidae</taxon>
        <taxon>Trypanosoma</taxon>
    </lineage>
</organism>
<sequence length="100" mass="11059">MGMPLCCLTQAAGLALRLHEREHVALLARSLDVAHDRAVGVRRALLGHQADADLRHVAARAGAAKHLDDQADLRLVRLLHHHLLLRGLLVLLRSCNLRHD</sequence>
<evidence type="ECO:0000313" key="2">
    <source>
        <dbReference type="Proteomes" id="UP000284403"/>
    </source>
</evidence>
<accession>A0A3R7MWA9</accession>
<keyword evidence="2" id="KW-1185">Reference proteome</keyword>
<dbReference type="RefSeq" id="XP_029226533.1">
    <property type="nucleotide sequence ID" value="XM_029373397.1"/>
</dbReference>
<gene>
    <name evidence="1" type="ORF">Tco025E_06522</name>
</gene>
<proteinExistence type="predicted"/>
<name>A0A3R7MWA9_9TRYP</name>
<dbReference type="EMBL" id="MKKU01000441">
    <property type="protein sequence ID" value="RNF12318.1"/>
    <property type="molecule type" value="Genomic_DNA"/>
</dbReference>
<evidence type="ECO:0000313" key="1">
    <source>
        <dbReference type="EMBL" id="RNF12318.1"/>
    </source>
</evidence>
<dbReference type="Proteomes" id="UP000284403">
    <property type="component" value="Unassembled WGS sequence"/>
</dbReference>
<protein>
    <submittedName>
        <fullName evidence="1">Uncharacterized protein</fullName>
    </submittedName>
</protein>
<dbReference type="AlphaFoldDB" id="A0A3R7MWA9"/>
<comment type="caution">
    <text evidence="1">The sequence shown here is derived from an EMBL/GenBank/DDBJ whole genome shotgun (WGS) entry which is preliminary data.</text>
</comment>